<dbReference type="RefSeq" id="WP_076340750.1">
    <property type="nucleotide sequence ID" value="NZ_CAJTMI010000080.1"/>
</dbReference>
<dbReference type="FunFam" id="3.40.50.1240:FF:000003">
    <property type="entry name" value="2,3-bisphosphoglycerate-dependent phosphoglycerate mutase"/>
    <property type="match status" value="1"/>
</dbReference>
<dbReference type="SMART" id="SM00855">
    <property type="entry name" value="PGAM"/>
    <property type="match status" value="1"/>
</dbReference>
<dbReference type="GeneID" id="78274853"/>
<accession>A0A1U7NPJ7</accession>
<evidence type="ECO:0000256" key="8">
    <source>
        <dbReference type="PIRSR" id="PIRSR613078-2"/>
    </source>
</evidence>
<dbReference type="PANTHER" id="PTHR11931">
    <property type="entry name" value="PHOSPHOGLYCERATE MUTASE"/>
    <property type="match status" value="1"/>
</dbReference>
<dbReference type="NCBIfam" id="NF010713">
    <property type="entry name" value="PRK14115.1"/>
    <property type="match status" value="1"/>
</dbReference>
<feature type="active site" description="Proton donor/acceptor" evidence="6 7">
    <location>
        <position position="87"/>
    </location>
</feature>
<dbReference type="InterPro" id="IPR005952">
    <property type="entry name" value="Phosphogly_mut1"/>
</dbReference>
<organism evidence="10 11">
    <name type="scientific">Dubosiella newyorkensis</name>
    <dbReference type="NCBI Taxonomy" id="1862672"/>
    <lineage>
        <taxon>Bacteria</taxon>
        <taxon>Bacillati</taxon>
        <taxon>Bacillota</taxon>
        <taxon>Erysipelotrichia</taxon>
        <taxon>Erysipelotrichales</taxon>
        <taxon>Erysipelotrichaceae</taxon>
        <taxon>Dubosiella</taxon>
    </lineage>
</organism>
<comment type="catalytic activity">
    <reaction evidence="1 6">
        <text>(2R)-2-phosphoglycerate = (2R)-3-phosphoglycerate</text>
        <dbReference type="Rhea" id="RHEA:15901"/>
        <dbReference type="ChEBI" id="CHEBI:58272"/>
        <dbReference type="ChEBI" id="CHEBI:58289"/>
        <dbReference type="EC" id="5.4.2.11"/>
    </reaction>
</comment>
<gene>
    <name evidence="6 10" type="primary">gpmA</name>
    <name evidence="10" type="ORF">BO225_02685</name>
</gene>
<dbReference type="UniPathway" id="UPA00109">
    <property type="reaction ID" value="UER00186"/>
</dbReference>
<dbReference type="OrthoDB" id="9781415at2"/>
<dbReference type="NCBIfam" id="TIGR01258">
    <property type="entry name" value="pgm_1"/>
    <property type="match status" value="1"/>
</dbReference>
<protein>
    <recommendedName>
        <fullName evidence="6">2,3-bisphosphoglycerate-dependent phosphoglycerate mutase</fullName>
        <shortName evidence="6">BPG-dependent PGAM</shortName>
        <shortName evidence="6">PGAM</shortName>
        <shortName evidence="6">Phosphoglyceromutase</shortName>
        <shortName evidence="6">dPGM</shortName>
        <ecNumber evidence="6">5.4.2.11</ecNumber>
    </recommendedName>
</protein>
<feature type="binding site" evidence="6 8">
    <location>
        <begin position="8"/>
        <end position="15"/>
    </location>
    <ligand>
        <name>substrate</name>
    </ligand>
</feature>
<feature type="binding site" evidence="6 8">
    <location>
        <begin position="183"/>
        <end position="184"/>
    </location>
    <ligand>
        <name>substrate</name>
    </ligand>
</feature>
<dbReference type="HAMAP" id="MF_01039">
    <property type="entry name" value="PGAM_GpmA"/>
    <property type="match status" value="1"/>
</dbReference>
<keyword evidence="11" id="KW-1185">Reference proteome</keyword>
<dbReference type="Gene3D" id="3.40.50.1240">
    <property type="entry name" value="Phosphoglycerate mutase-like"/>
    <property type="match status" value="1"/>
</dbReference>
<proteinExistence type="inferred from homology"/>
<dbReference type="STRING" id="1862672.BO225_02685"/>
<dbReference type="AlphaFoldDB" id="A0A1U7NPJ7"/>
<reference evidence="10 11" key="1">
    <citation type="submission" date="2016-11" db="EMBL/GenBank/DDBJ databases">
        <title>Description of two novel members of the family Erysipelotrichaceae: Ileibacterium lipovorans gen. nov., sp. nov. and Dubosiella newyorkensis, gen. nov., sp. nov.</title>
        <authorList>
            <person name="Cox L.M."/>
            <person name="Sohn J."/>
            <person name="Tyrrell K.L."/>
            <person name="Citron D.M."/>
            <person name="Lawson P.A."/>
            <person name="Patel N.B."/>
            <person name="Iizumi T."/>
            <person name="Perez-Perez G.I."/>
            <person name="Goldstein E.J."/>
            <person name="Blaser M.J."/>
        </authorList>
    </citation>
    <scope>NUCLEOTIDE SEQUENCE [LARGE SCALE GENOMIC DNA]</scope>
    <source>
        <strain evidence="10 11">NYU-BL-A4</strain>
    </source>
</reference>
<evidence type="ECO:0000256" key="5">
    <source>
        <dbReference type="ARBA" id="ARBA00023235"/>
    </source>
</evidence>
<dbReference type="Pfam" id="PF00300">
    <property type="entry name" value="His_Phos_1"/>
    <property type="match status" value="2"/>
</dbReference>
<feature type="site" description="Transition state stabilizer" evidence="6 9">
    <location>
        <position position="182"/>
    </location>
</feature>
<evidence type="ECO:0000256" key="7">
    <source>
        <dbReference type="PIRSR" id="PIRSR613078-1"/>
    </source>
</evidence>
<evidence type="ECO:0000256" key="1">
    <source>
        <dbReference type="ARBA" id="ARBA00000380"/>
    </source>
</evidence>
<dbReference type="GO" id="GO:0006096">
    <property type="term" value="P:glycolytic process"/>
    <property type="evidence" value="ECO:0007669"/>
    <property type="project" value="UniProtKB-UniRule"/>
</dbReference>
<evidence type="ECO:0000256" key="3">
    <source>
        <dbReference type="ARBA" id="ARBA00022432"/>
    </source>
</evidence>
<evidence type="ECO:0000256" key="2">
    <source>
        <dbReference type="ARBA" id="ARBA00006717"/>
    </source>
</evidence>
<dbReference type="SUPFAM" id="SSF53254">
    <property type="entry name" value="Phosphoglycerate mutase-like"/>
    <property type="match status" value="1"/>
</dbReference>
<dbReference type="Proteomes" id="UP000186705">
    <property type="component" value="Unassembled WGS sequence"/>
</dbReference>
<comment type="caution">
    <text evidence="10">The sequence shown here is derived from an EMBL/GenBank/DDBJ whole genome shotgun (WGS) entry which is preliminary data.</text>
</comment>
<dbReference type="EC" id="5.4.2.11" evidence="6"/>
<name>A0A1U7NPJ7_9FIRM</name>
<keyword evidence="3 6" id="KW-0312">Gluconeogenesis</keyword>
<feature type="binding site" evidence="6 8">
    <location>
        <position position="60"/>
    </location>
    <ligand>
        <name>substrate</name>
    </ligand>
</feature>
<feature type="binding site" evidence="6 8">
    <location>
        <begin position="87"/>
        <end position="90"/>
    </location>
    <ligand>
        <name>substrate</name>
    </ligand>
</feature>
<evidence type="ECO:0000313" key="11">
    <source>
        <dbReference type="Proteomes" id="UP000186705"/>
    </source>
</evidence>
<evidence type="ECO:0000256" key="9">
    <source>
        <dbReference type="PIRSR" id="PIRSR613078-3"/>
    </source>
</evidence>
<dbReference type="CDD" id="cd07067">
    <property type="entry name" value="HP_PGM_like"/>
    <property type="match status" value="1"/>
</dbReference>
<feature type="binding site" evidence="6 8">
    <location>
        <begin position="114"/>
        <end position="115"/>
    </location>
    <ligand>
        <name>substrate</name>
    </ligand>
</feature>
<feature type="binding site" evidence="6 8">
    <location>
        <position position="98"/>
    </location>
    <ligand>
        <name>substrate</name>
    </ligand>
</feature>
<comment type="pathway">
    <text evidence="6">Carbohydrate degradation; glycolysis; pyruvate from D-glyceraldehyde 3-phosphate: step 3/5.</text>
</comment>
<evidence type="ECO:0000313" key="10">
    <source>
        <dbReference type="EMBL" id="OLU47565.1"/>
    </source>
</evidence>
<dbReference type="PIRSF" id="PIRSF000709">
    <property type="entry name" value="6PFK_2-Ptase"/>
    <property type="match status" value="1"/>
</dbReference>
<dbReference type="GO" id="GO:0006094">
    <property type="term" value="P:gluconeogenesis"/>
    <property type="evidence" value="ECO:0007669"/>
    <property type="project" value="UniProtKB-UniRule"/>
</dbReference>
<keyword evidence="5 6" id="KW-0413">Isomerase</keyword>
<keyword evidence="4 6" id="KW-0324">Glycolysis</keyword>
<feature type="active site" description="Tele-phosphohistidine intermediate" evidence="6 7">
    <location>
        <position position="9"/>
    </location>
</feature>
<comment type="similarity">
    <text evidence="2 6">Belongs to the phosphoglycerate mutase family. BPG-dependent PGAM subfamily.</text>
</comment>
<evidence type="ECO:0000256" key="4">
    <source>
        <dbReference type="ARBA" id="ARBA00023152"/>
    </source>
</evidence>
<dbReference type="InterPro" id="IPR013078">
    <property type="entry name" value="His_Pase_superF_clade-1"/>
</dbReference>
<dbReference type="EMBL" id="MPKA01000045">
    <property type="protein sequence ID" value="OLU47565.1"/>
    <property type="molecule type" value="Genomic_DNA"/>
</dbReference>
<dbReference type="GO" id="GO:0004619">
    <property type="term" value="F:phosphoglycerate mutase activity"/>
    <property type="evidence" value="ECO:0007669"/>
    <property type="project" value="UniProtKB-UniRule"/>
</dbReference>
<evidence type="ECO:0000256" key="6">
    <source>
        <dbReference type="HAMAP-Rule" id="MF_01039"/>
    </source>
</evidence>
<dbReference type="InterPro" id="IPR029033">
    <property type="entry name" value="His_PPase_superfam"/>
</dbReference>
<feature type="binding site" evidence="6 8">
    <location>
        <begin position="21"/>
        <end position="22"/>
    </location>
    <ligand>
        <name>substrate</name>
    </ligand>
</feature>
<sequence length="249" mass="28753">MKKLVCIRHGESEWNKENRFTGWSDVDLSEKGHKEAKQAGKILKDKGYDFDIAYTSYLKRAIHTLNHVLDGLDLDYIPVEKSWKLNERHYGALQGLNKADTAKKYGDEQVLIWRRSFDVLPPLLKETDERAPRNEKPYRNVPKDELPLGESLKTTIERVIPYYEETIKPHIEGGENVLIVAHGNSLRALLKYLENLSDEEIMKVNIPTGIPLVFEFDDDMKLKDHYYLADEKELQAKMDAVANQGKAKQ</sequence>
<comment type="function">
    <text evidence="6">Catalyzes the interconversion of 2-phosphoglycerate and 3-phosphoglycerate.</text>
</comment>